<protein>
    <submittedName>
        <fullName evidence="1">Uncharacterized protein</fullName>
    </submittedName>
</protein>
<dbReference type="EMBL" id="KZ679680">
    <property type="protein sequence ID" value="PTB54815.1"/>
    <property type="molecule type" value="Genomic_DNA"/>
</dbReference>
<sequence>MLVVSFIIPGLYLGQFHRIYEDDTICHNVVVEYPDTEKFNDGVCSVLLQVDHYGRRHDHSPHTRVSF</sequence>
<evidence type="ECO:0000313" key="1">
    <source>
        <dbReference type="EMBL" id="PTB54815.1"/>
    </source>
</evidence>
<keyword evidence="2" id="KW-1185">Reference proteome</keyword>
<evidence type="ECO:0000313" key="2">
    <source>
        <dbReference type="Proteomes" id="UP000241690"/>
    </source>
</evidence>
<dbReference type="AlphaFoldDB" id="A0A2T4ACK6"/>
<dbReference type="RefSeq" id="XP_024774492.1">
    <property type="nucleotide sequence ID" value="XM_024917315.1"/>
</dbReference>
<reference evidence="1 2" key="1">
    <citation type="submission" date="2016-07" db="EMBL/GenBank/DDBJ databases">
        <title>Multiple horizontal gene transfer events from other fungi enriched the ability of initially mycotrophic Trichoderma (Ascomycota) to feed on dead plant biomass.</title>
        <authorList>
            <consortium name="DOE Joint Genome Institute"/>
            <person name="Aerts A."/>
            <person name="Atanasova L."/>
            <person name="Chenthamara K."/>
            <person name="Zhang J."/>
            <person name="Grujic M."/>
            <person name="Henrissat B."/>
            <person name="Kuo A."/>
            <person name="Salamov A."/>
            <person name="Lipzen A."/>
            <person name="Labutti K."/>
            <person name="Barry K."/>
            <person name="Miao Y."/>
            <person name="Rahimi M.J."/>
            <person name="Shen Q."/>
            <person name="Grigoriev I.V."/>
            <person name="Kubicek C.P."/>
            <person name="Druzhinina I.S."/>
        </authorList>
    </citation>
    <scope>NUCLEOTIDE SEQUENCE [LARGE SCALE GENOMIC DNA]</scope>
    <source>
        <strain evidence="1 2">CBS 226.95</strain>
    </source>
</reference>
<proteinExistence type="predicted"/>
<name>A0A2T4ACK6_TRIHA</name>
<dbReference type="Proteomes" id="UP000241690">
    <property type="component" value="Unassembled WGS sequence"/>
</dbReference>
<gene>
    <name evidence="1" type="ORF">M431DRAFT_495040</name>
</gene>
<organism evidence="1 2">
    <name type="scientific">Trichoderma harzianum CBS 226.95</name>
    <dbReference type="NCBI Taxonomy" id="983964"/>
    <lineage>
        <taxon>Eukaryota</taxon>
        <taxon>Fungi</taxon>
        <taxon>Dikarya</taxon>
        <taxon>Ascomycota</taxon>
        <taxon>Pezizomycotina</taxon>
        <taxon>Sordariomycetes</taxon>
        <taxon>Hypocreomycetidae</taxon>
        <taxon>Hypocreales</taxon>
        <taxon>Hypocreaceae</taxon>
        <taxon>Trichoderma</taxon>
    </lineage>
</organism>
<accession>A0A2T4ACK6</accession>
<dbReference type="GeneID" id="36625884"/>